<evidence type="ECO:0000256" key="3">
    <source>
        <dbReference type="ARBA" id="ARBA00023080"/>
    </source>
</evidence>
<dbReference type="GO" id="GO:0036221">
    <property type="term" value="F:UTP diphosphatase activity"/>
    <property type="evidence" value="ECO:0007669"/>
    <property type="project" value="RHEA"/>
</dbReference>
<dbReference type="NCBIfam" id="TIGR00172">
    <property type="entry name" value="maf"/>
    <property type="match status" value="1"/>
</dbReference>
<feature type="site" description="Important for substrate specificity" evidence="4">
    <location>
        <position position="77"/>
    </location>
</feature>
<comment type="catalytic activity">
    <reaction evidence="4">
        <text>dTTP + H2O = dTMP + diphosphate + H(+)</text>
        <dbReference type="Rhea" id="RHEA:28534"/>
        <dbReference type="ChEBI" id="CHEBI:15377"/>
        <dbReference type="ChEBI" id="CHEBI:15378"/>
        <dbReference type="ChEBI" id="CHEBI:33019"/>
        <dbReference type="ChEBI" id="CHEBI:37568"/>
        <dbReference type="ChEBI" id="CHEBI:63528"/>
        <dbReference type="EC" id="3.6.1.9"/>
    </reaction>
</comment>
<feature type="active site" description="Proton acceptor" evidence="4">
    <location>
        <position position="76"/>
    </location>
</feature>
<comment type="subcellular location">
    <subcellularLocation>
        <location evidence="4">Cytoplasm</location>
    </subcellularLocation>
</comment>
<evidence type="ECO:0000256" key="1">
    <source>
        <dbReference type="ARBA" id="ARBA00001968"/>
    </source>
</evidence>
<comment type="cofactor">
    <cofactor evidence="1 4">
        <name>a divalent metal cation</name>
        <dbReference type="ChEBI" id="CHEBI:60240"/>
    </cofactor>
</comment>
<dbReference type="GO" id="GO:0009117">
    <property type="term" value="P:nucleotide metabolic process"/>
    <property type="evidence" value="ECO:0007669"/>
    <property type="project" value="UniProtKB-KW"/>
</dbReference>
<name>A0A161PUX7_BDEBC</name>
<dbReference type="SUPFAM" id="SSF52972">
    <property type="entry name" value="ITPase-like"/>
    <property type="match status" value="1"/>
</dbReference>
<keyword evidence="4" id="KW-0963">Cytoplasm</keyword>
<dbReference type="PANTHER" id="PTHR43213">
    <property type="entry name" value="BIFUNCTIONAL DTTP/UTP PYROPHOSPHATASE/METHYLTRANSFERASE PROTEIN-RELATED"/>
    <property type="match status" value="1"/>
</dbReference>
<dbReference type="Proteomes" id="UP000075799">
    <property type="component" value="Unassembled WGS sequence"/>
</dbReference>
<keyword evidence="2 4" id="KW-0378">Hydrolase</keyword>
<organism evidence="5 6">
    <name type="scientific">Bdellovibrio bacteriovorus</name>
    <dbReference type="NCBI Taxonomy" id="959"/>
    <lineage>
        <taxon>Bacteria</taxon>
        <taxon>Pseudomonadati</taxon>
        <taxon>Bdellovibrionota</taxon>
        <taxon>Bdellovibrionia</taxon>
        <taxon>Bdellovibrionales</taxon>
        <taxon>Pseudobdellovibrionaceae</taxon>
        <taxon>Bdellovibrio</taxon>
    </lineage>
</organism>
<comment type="catalytic activity">
    <reaction evidence="4">
        <text>UTP + H2O = UMP + diphosphate + H(+)</text>
        <dbReference type="Rhea" id="RHEA:29395"/>
        <dbReference type="ChEBI" id="CHEBI:15377"/>
        <dbReference type="ChEBI" id="CHEBI:15378"/>
        <dbReference type="ChEBI" id="CHEBI:33019"/>
        <dbReference type="ChEBI" id="CHEBI:46398"/>
        <dbReference type="ChEBI" id="CHEBI:57865"/>
        <dbReference type="EC" id="3.6.1.9"/>
    </reaction>
</comment>
<dbReference type="PIRSF" id="PIRSF006305">
    <property type="entry name" value="Maf"/>
    <property type="match status" value="1"/>
</dbReference>
<dbReference type="InterPro" id="IPR029001">
    <property type="entry name" value="ITPase-like_fam"/>
</dbReference>
<dbReference type="EC" id="3.6.1.9" evidence="4"/>
<comment type="similarity">
    <text evidence="4">Belongs to the Maf family. YhdE subfamily.</text>
</comment>
<protein>
    <recommendedName>
        <fullName evidence="4">dTTP/UTP pyrophosphatase</fullName>
        <shortName evidence="4">dTTPase/UTPase</shortName>
        <ecNumber evidence="4">3.6.1.9</ecNumber>
    </recommendedName>
    <alternativeName>
        <fullName evidence="4">Nucleoside triphosphate pyrophosphatase</fullName>
    </alternativeName>
    <alternativeName>
        <fullName evidence="4">Nucleotide pyrophosphatase</fullName>
        <shortName evidence="4">Nucleotide PPase</shortName>
    </alternativeName>
</protein>
<dbReference type="EMBL" id="LUKD01000001">
    <property type="protein sequence ID" value="KYG69328.1"/>
    <property type="molecule type" value="Genomic_DNA"/>
</dbReference>
<dbReference type="CDD" id="cd00555">
    <property type="entry name" value="Maf"/>
    <property type="match status" value="1"/>
</dbReference>
<dbReference type="AlphaFoldDB" id="A0A161PUX7"/>
<dbReference type="GO" id="GO:0036218">
    <property type="term" value="F:dTTP diphosphatase activity"/>
    <property type="evidence" value="ECO:0007669"/>
    <property type="project" value="RHEA"/>
</dbReference>
<dbReference type="Pfam" id="PF02545">
    <property type="entry name" value="Maf"/>
    <property type="match status" value="1"/>
</dbReference>
<dbReference type="HAMAP" id="MF_00528">
    <property type="entry name" value="Maf"/>
    <property type="match status" value="1"/>
</dbReference>
<proteinExistence type="inferred from homology"/>
<dbReference type="InterPro" id="IPR003697">
    <property type="entry name" value="Maf-like"/>
</dbReference>
<evidence type="ECO:0000256" key="2">
    <source>
        <dbReference type="ARBA" id="ARBA00022801"/>
    </source>
</evidence>
<dbReference type="PANTHER" id="PTHR43213:SF5">
    <property type="entry name" value="BIFUNCTIONAL DTTP_UTP PYROPHOSPHATASE_METHYLTRANSFERASE PROTEIN-RELATED"/>
    <property type="match status" value="1"/>
</dbReference>
<dbReference type="RefSeq" id="WP_063206223.1">
    <property type="nucleotide sequence ID" value="NZ_LUKD01000001.1"/>
</dbReference>
<evidence type="ECO:0000313" key="5">
    <source>
        <dbReference type="EMBL" id="KYG69328.1"/>
    </source>
</evidence>
<keyword evidence="3 4" id="KW-0546">Nucleotide metabolism</keyword>
<evidence type="ECO:0000313" key="6">
    <source>
        <dbReference type="Proteomes" id="UP000075799"/>
    </source>
</evidence>
<comment type="function">
    <text evidence="4">Nucleoside triphosphate pyrophosphatase that hydrolyzes dTTP and UTP. May have a dual role in cell division arrest and in preventing the incorporation of modified nucleotides into cellular nucleic acids.</text>
</comment>
<evidence type="ECO:0000256" key="4">
    <source>
        <dbReference type="HAMAP-Rule" id="MF_00528"/>
    </source>
</evidence>
<dbReference type="GO" id="GO:0005737">
    <property type="term" value="C:cytoplasm"/>
    <property type="evidence" value="ECO:0007669"/>
    <property type="project" value="UniProtKB-SubCell"/>
</dbReference>
<comment type="caution">
    <text evidence="4">Lacks conserved residue(s) required for the propagation of feature annotation.</text>
</comment>
<feature type="site" description="Important for substrate specificity" evidence="4">
    <location>
        <position position="161"/>
    </location>
</feature>
<dbReference type="Gene3D" id="3.90.950.10">
    <property type="match status" value="1"/>
</dbReference>
<sequence>MTPLQLVLASESPRRRALLKEAGFDFDVVPSKVSEIPNKNLNVNDQILDIARRKARAVHEVLKSSRTSPFVILTADTEVIFGGAPLGKPSDKDDAYRILKLLSGHVHEVITAVCVMNSSTGKEISQIETTQIHFKDLSDQEIWDYIHTGDPMDKAGAYGIQGGGGKFVQKIDGPFDNVVGLPMNLVKHLLVEIGFLNL</sequence>
<accession>A0A161PUX7</accession>
<feature type="site" description="Important for substrate specificity" evidence="4">
    <location>
        <position position="14"/>
    </location>
</feature>
<dbReference type="OrthoDB" id="5292690at2"/>
<comment type="caution">
    <text evidence="5">The sequence shown here is derived from an EMBL/GenBank/DDBJ whole genome shotgun (WGS) entry which is preliminary data.</text>
</comment>
<reference evidence="5 6" key="1">
    <citation type="submission" date="2016-03" db="EMBL/GenBank/DDBJ databases">
        <authorList>
            <person name="Ploux O."/>
        </authorList>
    </citation>
    <scope>NUCLEOTIDE SEQUENCE [LARGE SCALE GENOMIC DNA]</scope>
    <source>
        <strain evidence="5 6">EC13</strain>
    </source>
</reference>
<gene>
    <name evidence="5" type="ORF">AZI87_09045</name>
</gene>